<dbReference type="GO" id="GO:0005524">
    <property type="term" value="F:ATP binding"/>
    <property type="evidence" value="ECO:0007669"/>
    <property type="project" value="UniProtKB-KW"/>
</dbReference>
<gene>
    <name evidence="8" type="ORF">D3874_10850</name>
</gene>
<dbReference type="EC" id="6.3.4.15" evidence="5"/>
<dbReference type="Gene3D" id="2.30.30.100">
    <property type="match status" value="1"/>
</dbReference>
<dbReference type="EMBL" id="QYUK01000011">
    <property type="protein sequence ID" value="RJF87455.1"/>
    <property type="molecule type" value="Genomic_DNA"/>
</dbReference>
<evidence type="ECO:0000256" key="1">
    <source>
        <dbReference type="ARBA" id="ARBA00022598"/>
    </source>
</evidence>
<protein>
    <recommendedName>
        <fullName evidence="5">biotin--[biotin carboxyl-carrier protein] ligase</fullName>
        <ecNumber evidence="5">6.3.4.15</ecNumber>
    </recommendedName>
</protein>
<dbReference type="Pfam" id="PF02237">
    <property type="entry name" value="BPL_C"/>
    <property type="match status" value="1"/>
</dbReference>
<evidence type="ECO:0000313" key="9">
    <source>
        <dbReference type="Proteomes" id="UP000284605"/>
    </source>
</evidence>
<evidence type="ECO:0000259" key="7">
    <source>
        <dbReference type="PROSITE" id="PS51733"/>
    </source>
</evidence>
<feature type="domain" description="BPL/LPL catalytic" evidence="7">
    <location>
        <begin position="3"/>
        <end position="188"/>
    </location>
</feature>
<dbReference type="InterPro" id="IPR004408">
    <property type="entry name" value="Biotin_CoA_COase_ligase"/>
</dbReference>
<dbReference type="SUPFAM" id="SSF55681">
    <property type="entry name" value="Class II aaRS and biotin synthetases"/>
    <property type="match status" value="1"/>
</dbReference>
<keyword evidence="3" id="KW-0067">ATP-binding</keyword>
<evidence type="ECO:0000256" key="5">
    <source>
        <dbReference type="ARBA" id="ARBA00024227"/>
    </source>
</evidence>
<accession>A0A418WBR1</accession>
<comment type="caution">
    <text evidence="8">The sequence shown here is derived from an EMBL/GenBank/DDBJ whole genome shotgun (WGS) entry which is preliminary data.</text>
</comment>
<evidence type="ECO:0000256" key="4">
    <source>
        <dbReference type="ARBA" id="ARBA00023267"/>
    </source>
</evidence>
<name>A0A418WBR1_9PROT</name>
<dbReference type="RefSeq" id="WP_119778094.1">
    <property type="nucleotide sequence ID" value="NZ_QYUK01000011.1"/>
</dbReference>
<dbReference type="Gene3D" id="3.30.930.10">
    <property type="entry name" value="Bira Bifunctional Protein, Domain 2"/>
    <property type="match status" value="1"/>
</dbReference>
<organism evidence="8 9">
    <name type="scientific">Oleomonas cavernae</name>
    <dbReference type="NCBI Taxonomy" id="2320859"/>
    <lineage>
        <taxon>Bacteria</taxon>
        <taxon>Pseudomonadati</taxon>
        <taxon>Pseudomonadota</taxon>
        <taxon>Alphaproteobacteria</taxon>
        <taxon>Acetobacterales</taxon>
        <taxon>Acetobacteraceae</taxon>
        <taxon>Oleomonas</taxon>
    </lineage>
</organism>
<dbReference type="CDD" id="cd16442">
    <property type="entry name" value="BPL"/>
    <property type="match status" value="1"/>
</dbReference>
<evidence type="ECO:0000256" key="3">
    <source>
        <dbReference type="ARBA" id="ARBA00022840"/>
    </source>
</evidence>
<sequence length="259" mass="27226">MTGTEGPGIAGWRVVHFAEIDSTNEEARRRAAAGDPGDIALIADRQTAGRGRRGRPWVSSQGNLFFSTLLRPRTGPARAAELSFATAIALHEGLAQVTGQGARFALKWPNDVLLDGRKVAGILLESATGHDGGLEYLVIGAGVNLYHFPGETPYPATSVAATLGLDVAAADLLRAILPRLSFWIAQWERDGIAPLREAWLARAAGLGGRVTVRLSHETIEGTFAGLGPEGALDLKLDNGTRRAITAGDVFFATAAGTPA</sequence>
<proteinExistence type="predicted"/>
<dbReference type="AlphaFoldDB" id="A0A418WBR1"/>
<dbReference type="GO" id="GO:0004077">
    <property type="term" value="F:biotin--[biotin carboxyl-carrier protein] ligase activity"/>
    <property type="evidence" value="ECO:0007669"/>
    <property type="project" value="UniProtKB-EC"/>
</dbReference>
<dbReference type="PANTHER" id="PTHR12835">
    <property type="entry name" value="BIOTIN PROTEIN LIGASE"/>
    <property type="match status" value="1"/>
</dbReference>
<keyword evidence="1 8" id="KW-0436">Ligase</keyword>
<evidence type="ECO:0000256" key="2">
    <source>
        <dbReference type="ARBA" id="ARBA00022741"/>
    </source>
</evidence>
<comment type="catalytic activity">
    <reaction evidence="6">
        <text>biotin + L-lysyl-[protein] + ATP = N(6)-biotinyl-L-lysyl-[protein] + AMP + diphosphate + H(+)</text>
        <dbReference type="Rhea" id="RHEA:11756"/>
        <dbReference type="Rhea" id="RHEA-COMP:9752"/>
        <dbReference type="Rhea" id="RHEA-COMP:10505"/>
        <dbReference type="ChEBI" id="CHEBI:15378"/>
        <dbReference type="ChEBI" id="CHEBI:29969"/>
        <dbReference type="ChEBI" id="CHEBI:30616"/>
        <dbReference type="ChEBI" id="CHEBI:33019"/>
        <dbReference type="ChEBI" id="CHEBI:57586"/>
        <dbReference type="ChEBI" id="CHEBI:83144"/>
        <dbReference type="ChEBI" id="CHEBI:456215"/>
        <dbReference type="EC" id="6.3.4.15"/>
    </reaction>
</comment>
<dbReference type="InterPro" id="IPR003142">
    <property type="entry name" value="BPL_C"/>
</dbReference>
<keyword evidence="4" id="KW-0092">Biotin</keyword>
<keyword evidence="2" id="KW-0547">Nucleotide-binding</keyword>
<dbReference type="GO" id="GO:0005737">
    <property type="term" value="C:cytoplasm"/>
    <property type="evidence" value="ECO:0007669"/>
    <property type="project" value="TreeGrafter"/>
</dbReference>
<reference evidence="8 9" key="1">
    <citation type="submission" date="2018-09" db="EMBL/GenBank/DDBJ databases">
        <authorList>
            <person name="Zhu H."/>
        </authorList>
    </citation>
    <scope>NUCLEOTIDE SEQUENCE [LARGE SCALE GENOMIC DNA]</scope>
    <source>
        <strain evidence="8 9">K1W22B-8</strain>
    </source>
</reference>
<dbReference type="Pfam" id="PF03099">
    <property type="entry name" value="BPL_LplA_LipB"/>
    <property type="match status" value="1"/>
</dbReference>
<evidence type="ECO:0000313" key="8">
    <source>
        <dbReference type="EMBL" id="RJF87455.1"/>
    </source>
</evidence>
<dbReference type="PROSITE" id="PS51733">
    <property type="entry name" value="BPL_LPL_CATALYTIC"/>
    <property type="match status" value="1"/>
</dbReference>
<evidence type="ECO:0000256" key="6">
    <source>
        <dbReference type="ARBA" id="ARBA00047846"/>
    </source>
</evidence>
<dbReference type="PANTHER" id="PTHR12835:SF5">
    <property type="entry name" value="BIOTIN--PROTEIN LIGASE"/>
    <property type="match status" value="1"/>
</dbReference>
<keyword evidence="9" id="KW-1185">Reference proteome</keyword>
<dbReference type="SUPFAM" id="SSF50037">
    <property type="entry name" value="C-terminal domain of transcriptional repressors"/>
    <property type="match status" value="1"/>
</dbReference>
<dbReference type="InterPro" id="IPR008988">
    <property type="entry name" value="Transcriptional_repressor_C"/>
</dbReference>
<dbReference type="InterPro" id="IPR004143">
    <property type="entry name" value="BPL_LPL_catalytic"/>
</dbReference>
<dbReference type="Proteomes" id="UP000284605">
    <property type="component" value="Unassembled WGS sequence"/>
</dbReference>
<dbReference type="NCBIfam" id="TIGR00121">
    <property type="entry name" value="birA_ligase"/>
    <property type="match status" value="1"/>
</dbReference>
<dbReference type="InterPro" id="IPR045864">
    <property type="entry name" value="aa-tRNA-synth_II/BPL/LPL"/>
</dbReference>
<dbReference type="OrthoDB" id="9807064at2"/>